<organism evidence="1 2">
    <name type="scientific">Pristionchus pacificus</name>
    <name type="common">Parasitic nematode worm</name>
    <dbReference type="NCBI Taxonomy" id="54126"/>
    <lineage>
        <taxon>Eukaryota</taxon>
        <taxon>Metazoa</taxon>
        <taxon>Ecdysozoa</taxon>
        <taxon>Nematoda</taxon>
        <taxon>Chromadorea</taxon>
        <taxon>Rhabditida</taxon>
        <taxon>Rhabditina</taxon>
        <taxon>Diplogasteromorpha</taxon>
        <taxon>Diplogasteroidea</taxon>
        <taxon>Neodiplogasteridae</taxon>
        <taxon>Pristionchus</taxon>
    </lineage>
</organism>
<dbReference type="OrthoDB" id="5583at2759"/>
<dbReference type="EnsemblMetazoa" id="PPA46376.1">
    <property type="protein sequence ID" value="PPA46376.1"/>
    <property type="gene ID" value="WBGene00284745"/>
</dbReference>
<evidence type="ECO:0000313" key="2">
    <source>
        <dbReference type="Proteomes" id="UP000005239"/>
    </source>
</evidence>
<protein>
    <submittedName>
        <fullName evidence="1">Uncharacterized protein</fullName>
    </submittedName>
</protein>
<gene>
    <name evidence="1" type="primary">WBGene00284745</name>
</gene>
<dbReference type="AlphaFoldDB" id="A0A2A6BI86"/>
<reference evidence="1" key="2">
    <citation type="submission" date="2022-06" db="UniProtKB">
        <authorList>
            <consortium name="EnsemblMetazoa"/>
        </authorList>
    </citation>
    <scope>IDENTIFICATION</scope>
    <source>
        <strain evidence="1">PS312</strain>
    </source>
</reference>
<reference evidence="2" key="1">
    <citation type="journal article" date="2008" name="Nat. Genet.">
        <title>The Pristionchus pacificus genome provides a unique perspective on nematode lifestyle and parasitism.</title>
        <authorList>
            <person name="Dieterich C."/>
            <person name="Clifton S.W."/>
            <person name="Schuster L.N."/>
            <person name="Chinwalla A."/>
            <person name="Delehaunty K."/>
            <person name="Dinkelacker I."/>
            <person name="Fulton L."/>
            <person name="Fulton R."/>
            <person name="Godfrey J."/>
            <person name="Minx P."/>
            <person name="Mitreva M."/>
            <person name="Roeseler W."/>
            <person name="Tian H."/>
            <person name="Witte H."/>
            <person name="Yang S.P."/>
            <person name="Wilson R.K."/>
            <person name="Sommer R.J."/>
        </authorList>
    </citation>
    <scope>NUCLEOTIDE SEQUENCE [LARGE SCALE GENOMIC DNA]</scope>
    <source>
        <strain evidence="2">PS312</strain>
    </source>
</reference>
<dbReference type="Proteomes" id="UP000005239">
    <property type="component" value="Unassembled WGS sequence"/>
</dbReference>
<sequence>MVKDPLTGNDDLSSGIAILERSGSSPRRSSLKEQVAVAYCALKKDREILTSESMAESLLAYELKDRVLTGSDSGLLGQDQMKVKKEHGWPTSTSCDALRRTDNRSPSCRDVPAVSGQHRDEPIPVVPSLQQLCKQLEDYQEKFKKPEEKK</sequence>
<keyword evidence="2" id="KW-1185">Reference proteome</keyword>
<accession>A0A8R1Z7J8</accession>
<name>A0A2A6BI86_PRIPA</name>
<evidence type="ECO:0000313" key="1">
    <source>
        <dbReference type="EnsemblMetazoa" id="PPA46376.1"/>
    </source>
</evidence>
<proteinExistence type="predicted"/>
<accession>A0A2A6BI86</accession>